<dbReference type="HAMAP" id="MF_00376">
    <property type="entry name" value="Dephospho_CoA_kinase"/>
    <property type="match status" value="1"/>
</dbReference>
<sequence>MSLTVGLTGGIASGKSTVSSLLIEKGYTVIDADIEARLAVEKGEEAYQEIVRHFGERVLLKDGSIDRAELGSIIFHDEKERKALNSIVHPAVRKRMTAKKEQAISRNEQMIILDIPLLFESKLQYMCDKTLLVYADEGIQLQRLMQRNQLSEKEAMARIHSQMPLREKKALADAVIDNNGRIEETEKQLWDILRKWNAI</sequence>
<organism evidence="7 8">
    <name type="scientific">Cytobacillus oceanisediminis 2691</name>
    <dbReference type="NCBI Taxonomy" id="1196031"/>
    <lineage>
        <taxon>Bacteria</taxon>
        <taxon>Bacillati</taxon>
        <taxon>Bacillota</taxon>
        <taxon>Bacilli</taxon>
        <taxon>Bacillales</taxon>
        <taxon>Bacillaceae</taxon>
        <taxon>Cytobacillus</taxon>
    </lineage>
</organism>
<keyword evidence="3 5" id="KW-0067">ATP-binding</keyword>
<keyword evidence="2 5" id="KW-0547">Nucleotide-binding</keyword>
<comment type="similarity">
    <text evidence="1 5">Belongs to the CoaE family.</text>
</comment>
<dbReference type="AlphaFoldDB" id="A0A160MFP6"/>
<dbReference type="RefSeq" id="WP_009333225.1">
    <property type="nucleotide sequence ID" value="NZ_CP015506.1"/>
</dbReference>
<dbReference type="STRING" id="1196031.A361_22130"/>
<evidence type="ECO:0000256" key="5">
    <source>
        <dbReference type="HAMAP-Rule" id="MF_00376"/>
    </source>
</evidence>
<dbReference type="NCBIfam" id="TIGR00152">
    <property type="entry name" value="dephospho-CoA kinase"/>
    <property type="match status" value="1"/>
</dbReference>
<dbReference type="GO" id="GO:0015937">
    <property type="term" value="P:coenzyme A biosynthetic process"/>
    <property type="evidence" value="ECO:0007669"/>
    <property type="project" value="UniProtKB-UniRule"/>
</dbReference>
<reference evidence="7 8" key="1">
    <citation type="submission" date="2016-04" db="EMBL/GenBank/DDBJ databases">
        <title>Complete genome sequence of Bacillus oceanisediminis strain 2691.</title>
        <authorList>
            <person name="Jeong H."/>
            <person name="Kim H.J."/>
            <person name="Lee D.-W."/>
        </authorList>
    </citation>
    <scope>NUCLEOTIDE SEQUENCE [LARGE SCALE GENOMIC DNA]</scope>
    <source>
        <strain evidence="7 8">2691</strain>
    </source>
</reference>
<dbReference type="EC" id="2.7.1.24" evidence="5 6"/>
<dbReference type="Proteomes" id="UP000077856">
    <property type="component" value="Chromosome"/>
</dbReference>
<evidence type="ECO:0000313" key="7">
    <source>
        <dbReference type="EMBL" id="AND41744.1"/>
    </source>
</evidence>
<comment type="function">
    <text evidence="5">Catalyzes the phosphorylation of the 3'-hydroxyl group of dephosphocoenzyme A to form coenzyme A.</text>
</comment>
<protein>
    <recommendedName>
        <fullName evidence="5 6">Dephospho-CoA kinase</fullName>
        <ecNumber evidence="5 6">2.7.1.24</ecNumber>
    </recommendedName>
    <alternativeName>
        <fullName evidence="5">Dephosphocoenzyme A kinase</fullName>
    </alternativeName>
</protein>
<dbReference type="eggNOG" id="COG0237">
    <property type="taxonomic scope" value="Bacteria"/>
</dbReference>
<evidence type="ECO:0000256" key="6">
    <source>
        <dbReference type="NCBIfam" id="TIGR00152"/>
    </source>
</evidence>
<keyword evidence="5 7" id="KW-0418">Kinase</keyword>
<accession>A0A160MFP6</accession>
<dbReference type="GO" id="GO:0005737">
    <property type="term" value="C:cytoplasm"/>
    <property type="evidence" value="ECO:0007669"/>
    <property type="project" value="UniProtKB-SubCell"/>
</dbReference>
<proteinExistence type="inferred from homology"/>
<feature type="binding site" evidence="5">
    <location>
        <begin position="12"/>
        <end position="17"/>
    </location>
    <ligand>
        <name>ATP</name>
        <dbReference type="ChEBI" id="CHEBI:30616"/>
    </ligand>
</feature>
<gene>
    <name evidence="5" type="primary">coaE</name>
    <name evidence="7" type="ORF">A361_22130</name>
</gene>
<comment type="pathway">
    <text evidence="5">Cofactor biosynthesis; coenzyme A biosynthesis; CoA from (R)-pantothenate: step 5/5.</text>
</comment>
<evidence type="ECO:0000256" key="4">
    <source>
        <dbReference type="ARBA" id="ARBA00022993"/>
    </source>
</evidence>
<keyword evidence="5" id="KW-0808">Transferase</keyword>
<name>A0A160MFP6_9BACI</name>
<comment type="subcellular location">
    <subcellularLocation>
        <location evidence="5">Cytoplasm</location>
    </subcellularLocation>
</comment>
<evidence type="ECO:0000313" key="8">
    <source>
        <dbReference type="Proteomes" id="UP000077856"/>
    </source>
</evidence>
<dbReference type="GO" id="GO:0005524">
    <property type="term" value="F:ATP binding"/>
    <property type="evidence" value="ECO:0007669"/>
    <property type="project" value="UniProtKB-UniRule"/>
</dbReference>
<dbReference type="PROSITE" id="PS51219">
    <property type="entry name" value="DPCK"/>
    <property type="match status" value="1"/>
</dbReference>
<evidence type="ECO:0000256" key="3">
    <source>
        <dbReference type="ARBA" id="ARBA00022840"/>
    </source>
</evidence>
<comment type="catalytic activity">
    <reaction evidence="5">
        <text>3'-dephospho-CoA + ATP = ADP + CoA + H(+)</text>
        <dbReference type="Rhea" id="RHEA:18245"/>
        <dbReference type="ChEBI" id="CHEBI:15378"/>
        <dbReference type="ChEBI" id="CHEBI:30616"/>
        <dbReference type="ChEBI" id="CHEBI:57287"/>
        <dbReference type="ChEBI" id="CHEBI:57328"/>
        <dbReference type="ChEBI" id="CHEBI:456216"/>
        <dbReference type="EC" id="2.7.1.24"/>
    </reaction>
</comment>
<evidence type="ECO:0000256" key="1">
    <source>
        <dbReference type="ARBA" id="ARBA00009018"/>
    </source>
</evidence>
<dbReference type="GO" id="GO:0004140">
    <property type="term" value="F:dephospho-CoA kinase activity"/>
    <property type="evidence" value="ECO:0007669"/>
    <property type="project" value="UniProtKB-UniRule"/>
</dbReference>
<dbReference type="UniPathway" id="UPA00241">
    <property type="reaction ID" value="UER00356"/>
</dbReference>
<dbReference type="PANTHER" id="PTHR10695:SF46">
    <property type="entry name" value="BIFUNCTIONAL COENZYME A SYNTHASE-RELATED"/>
    <property type="match status" value="1"/>
</dbReference>
<keyword evidence="5" id="KW-0963">Cytoplasm</keyword>
<dbReference type="InterPro" id="IPR027417">
    <property type="entry name" value="P-loop_NTPase"/>
</dbReference>
<dbReference type="CDD" id="cd02022">
    <property type="entry name" value="DPCK"/>
    <property type="match status" value="1"/>
</dbReference>
<dbReference type="InterPro" id="IPR001977">
    <property type="entry name" value="Depp_CoAkinase"/>
</dbReference>
<dbReference type="PANTHER" id="PTHR10695">
    <property type="entry name" value="DEPHOSPHO-COA KINASE-RELATED"/>
    <property type="match status" value="1"/>
</dbReference>
<keyword evidence="4 5" id="KW-0173">Coenzyme A biosynthesis</keyword>
<dbReference type="Pfam" id="PF01121">
    <property type="entry name" value="CoaE"/>
    <property type="match status" value="1"/>
</dbReference>
<dbReference type="Gene3D" id="3.40.50.300">
    <property type="entry name" value="P-loop containing nucleotide triphosphate hydrolases"/>
    <property type="match status" value="1"/>
</dbReference>
<evidence type="ECO:0000256" key="2">
    <source>
        <dbReference type="ARBA" id="ARBA00022741"/>
    </source>
</evidence>
<dbReference type="EMBL" id="CP015506">
    <property type="protein sequence ID" value="AND41744.1"/>
    <property type="molecule type" value="Genomic_DNA"/>
</dbReference>
<dbReference type="KEGG" id="bon:A361_22130"/>
<dbReference type="FunFam" id="3.40.50.300:FF:000485">
    <property type="entry name" value="Dephospho-CoA kinase CAB5"/>
    <property type="match status" value="1"/>
</dbReference>
<dbReference type="SUPFAM" id="SSF52540">
    <property type="entry name" value="P-loop containing nucleoside triphosphate hydrolases"/>
    <property type="match status" value="1"/>
</dbReference>